<organism evidence="2 3">
    <name type="scientific">[Curtobacterium] plantarum</name>
    <dbReference type="NCBI Taxonomy" id="221276"/>
    <lineage>
        <taxon>Bacteria</taxon>
        <taxon>Pseudomonadati</taxon>
        <taxon>Pseudomonadota</taxon>
        <taxon>Gammaproteobacteria</taxon>
        <taxon>Enterobacterales</taxon>
        <taxon>Erwiniaceae</taxon>
        <taxon>Pantoea</taxon>
    </lineage>
</organism>
<dbReference type="Proteomes" id="UP001244623">
    <property type="component" value="Unassembled WGS sequence"/>
</dbReference>
<sequence length="240" mass="26772">MKTIRLFSVLLPLLLTACAWDPGGFKAQEKWLAQKKEEQINNKRKAAETKAIREANEDKIEAQFKASHPEVPIGDMDISKFNNVQGKFGTALNNLGFVTRYPNKQTSDNVYLKVGSNDLTLRRFQIALEEYAKECRRVSAYNNTDYTNLCISNLTKALNDFSAVLKNRRIPNKTKAVALDEATFGNFIDFEHAAKLAIMHTKLCQQQGSQGYVGMLSVAAPCNGRGDVYSIVAAEKMGLL</sequence>
<dbReference type="EMBL" id="JAUSSJ010000001">
    <property type="protein sequence ID" value="MDQ0019318.1"/>
    <property type="molecule type" value="Genomic_DNA"/>
</dbReference>
<gene>
    <name evidence="2" type="ORF">J2X94_001446</name>
</gene>
<protein>
    <recommendedName>
        <fullName evidence="4">Lipoprotein</fullName>
    </recommendedName>
</protein>
<evidence type="ECO:0008006" key="4">
    <source>
        <dbReference type="Google" id="ProtNLM"/>
    </source>
</evidence>
<accession>A0ABT9T7A1</accession>
<keyword evidence="1" id="KW-0732">Signal</keyword>
<proteinExistence type="predicted"/>
<feature type="signal peptide" evidence="1">
    <location>
        <begin position="1"/>
        <end position="19"/>
    </location>
</feature>
<evidence type="ECO:0000313" key="3">
    <source>
        <dbReference type="Proteomes" id="UP001244623"/>
    </source>
</evidence>
<evidence type="ECO:0000313" key="2">
    <source>
        <dbReference type="EMBL" id="MDQ0019318.1"/>
    </source>
</evidence>
<name>A0ABT9T7A1_9GAMM</name>
<reference evidence="2 3" key="1">
    <citation type="submission" date="2023-07" db="EMBL/GenBank/DDBJ databases">
        <title>Sorghum-associated microbial communities from plants grown in Nebraska, USA.</title>
        <authorList>
            <person name="Schachtman D."/>
        </authorList>
    </citation>
    <scope>NUCLEOTIDE SEQUENCE [LARGE SCALE GENOMIC DNA]</scope>
    <source>
        <strain evidence="2 3">CC49</strain>
    </source>
</reference>
<dbReference type="PROSITE" id="PS51257">
    <property type="entry name" value="PROKAR_LIPOPROTEIN"/>
    <property type="match status" value="1"/>
</dbReference>
<evidence type="ECO:0000256" key="1">
    <source>
        <dbReference type="SAM" id="SignalP"/>
    </source>
</evidence>
<dbReference type="RefSeq" id="WP_033788437.1">
    <property type="nucleotide sequence ID" value="NZ_JAUSSJ010000001.1"/>
</dbReference>
<comment type="caution">
    <text evidence="2">The sequence shown here is derived from an EMBL/GenBank/DDBJ whole genome shotgun (WGS) entry which is preliminary data.</text>
</comment>
<feature type="chain" id="PRO_5047059890" description="Lipoprotein" evidence="1">
    <location>
        <begin position="20"/>
        <end position="240"/>
    </location>
</feature>
<keyword evidence="3" id="KW-1185">Reference proteome</keyword>